<comment type="cofactor">
    <cofactor evidence="20">
        <name>Ca(2+)</name>
        <dbReference type="ChEBI" id="CHEBI:29108"/>
    </cofactor>
    <text evidence="20">Binds 1 Ca(2+) ion per monomer. In the dimeric form the Ca(2+) is bound by different amino acids with binding of each Ca(2+) shared with ligands coming from each monomer. The Ca(2+) ion may have a role in catalysis.</text>
</comment>
<comment type="catalytic activity">
    <reaction evidence="1 20">
        <text>a 1,2-diacyl-sn-glycero-3-phosphocholine + H2O = a 2-acyl-sn-glycero-3-phosphocholine + a fatty acid + H(+)</text>
        <dbReference type="Rhea" id="RHEA:18689"/>
        <dbReference type="ChEBI" id="CHEBI:15377"/>
        <dbReference type="ChEBI" id="CHEBI:15378"/>
        <dbReference type="ChEBI" id="CHEBI:28868"/>
        <dbReference type="ChEBI" id="CHEBI:57643"/>
        <dbReference type="ChEBI" id="CHEBI:57875"/>
        <dbReference type="EC" id="3.1.1.32"/>
    </reaction>
</comment>
<evidence type="ECO:0000256" key="16">
    <source>
        <dbReference type="ARBA" id="ARBA00023136"/>
    </source>
</evidence>
<keyword evidence="12 20" id="KW-0378">Hydrolase</keyword>
<keyword evidence="8" id="KW-1134">Transmembrane beta strand</keyword>
<evidence type="ECO:0000256" key="4">
    <source>
        <dbReference type="ARBA" id="ARBA00011702"/>
    </source>
</evidence>
<dbReference type="Pfam" id="PF02253">
    <property type="entry name" value="PLA1"/>
    <property type="match status" value="1"/>
</dbReference>
<feature type="chain" id="PRO_5019611682" description="Phospholipase A1" evidence="20">
    <location>
        <begin position="32"/>
        <end position="392"/>
    </location>
</feature>
<dbReference type="Gene3D" id="2.40.230.10">
    <property type="entry name" value="Phospholipase A1"/>
    <property type="match status" value="1"/>
</dbReference>
<dbReference type="GO" id="GO:0009279">
    <property type="term" value="C:cell outer membrane"/>
    <property type="evidence" value="ECO:0007669"/>
    <property type="project" value="UniProtKB-SubCell"/>
</dbReference>
<comment type="subcellular location">
    <subcellularLocation>
        <location evidence="20">Cell outer membrane</location>
        <topology evidence="20">Multi-pass membrane protein</topology>
    </subcellularLocation>
    <text evidence="20">One of the very few enzymes located there.</text>
</comment>
<feature type="active site" description="Proton acceptor" evidence="18">
    <location>
        <position position="260"/>
    </location>
</feature>
<evidence type="ECO:0000256" key="8">
    <source>
        <dbReference type="ARBA" id="ARBA00022452"/>
    </source>
</evidence>
<dbReference type="GO" id="GO:0004623">
    <property type="term" value="F:phospholipase A2 activity"/>
    <property type="evidence" value="ECO:0007669"/>
    <property type="project" value="UniProtKB-EC"/>
</dbReference>
<dbReference type="GO" id="GO:0008970">
    <property type="term" value="F:phospholipase A1 activity"/>
    <property type="evidence" value="ECO:0007669"/>
    <property type="project" value="UniProtKB-EC"/>
</dbReference>
<evidence type="ECO:0000256" key="5">
    <source>
        <dbReference type="ARBA" id="ARBA00013179"/>
    </source>
</evidence>
<keyword evidence="10 19" id="KW-0479">Metal-binding</keyword>
<evidence type="ECO:0000313" key="21">
    <source>
        <dbReference type="EMBL" id="RNF83172.1"/>
    </source>
</evidence>
<evidence type="ECO:0000256" key="18">
    <source>
        <dbReference type="PIRSR" id="PIRSR603187-1"/>
    </source>
</evidence>
<organism evidence="21 22">
    <name type="scientific">Montanilutibacter psychrotolerans</name>
    <dbReference type="NCBI Taxonomy" id="1327343"/>
    <lineage>
        <taxon>Bacteria</taxon>
        <taxon>Pseudomonadati</taxon>
        <taxon>Pseudomonadota</taxon>
        <taxon>Gammaproteobacteria</taxon>
        <taxon>Lysobacterales</taxon>
        <taxon>Lysobacteraceae</taxon>
        <taxon>Montanilutibacter</taxon>
    </lineage>
</organism>
<reference evidence="21 22" key="1">
    <citation type="submission" date="2018-11" db="EMBL/GenBank/DDBJ databases">
        <title>Lysobacter cryohumiis sp. nov., isolated from soil in the Tianshan Mountains, Xinjiang, China.</title>
        <authorList>
            <person name="Luo Y."/>
            <person name="Sheng H."/>
        </authorList>
    </citation>
    <scope>NUCLEOTIDE SEQUENCE [LARGE SCALE GENOMIC DNA]</scope>
    <source>
        <strain evidence="21 22">ZS60</strain>
    </source>
</reference>
<dbReference type="InterPro" id="IPR003187">
    <property type="entry name" value="PLipase_A1"/>
</dbReference>
<feature type="signal peptide" evidence="20">
    <location>
        <begin position="1"/>
        <end position="31"/>
    </location>
</feature>
<evidence type="ECO:0000256" key="20">
    <source>
        <dbReference type="RuleBase" id="RU366027"/>
    </source>
</evidence>
<evidence type="ECO:0000256" key="19">
    <source>
        <dbReference type="PIRSR" id="PIRSR603187-2"/>
    </source>
</evidence>
<feature type="active site" description="Nucleophile" evidence="18">
    <location>
        <position position="262"/>
    </location>
</feature>
<evidence type="ECO:0000256" key="7">
    <source>
        <dbReference type="ARBA" id="ARBA00021726"/>
    </source>
</evidence>
<dbReference type="AlphaFoldDB" id="A0A3M8SWU6"/>
<dbReference type="PANTHER" id="PTHR40457:SF1">
    <property type="entry name" value="PHOSPHOLIPASE A1"/>
    <property type="match status" value="1"/>
</dbReference>
<evidence type="ECO:0000256" key="6">
    <source>
        <dbReference type="ARBA" id="ARBA00013278"/>
    </source>
</evidence>
<keyword evidence="11 20" id="KW-0732">Signal</keyword>
<dbReference type="OrthoDB" id="188433at2"/>
<accession>A0A3M8SWU6</accession>
<dbReference type="CDD" id="cd00541">
    <property type="entry name" value="OMPLA"/>
    <property type="match status" value="1"/>
</dbReference>
<keyword evidence="16" id="KW-0472">Membrane</keyword>
<dbReference type="GO" id="GO:0005509">
    <property type="term" value="F:calcium ion binding"/>
    <property type="evidence" value="ECO:0007669"/>
    <property type="project" value="TreeGrafter"/>
</dbReference>
<evidence type="ECO:0000256" key="13">
    <source>
        <dbReference type="ARBA" id="ARBA00022837"/>
    </source>
</evidence>
<evidence type="ECO:0000313" key="22">
    <source>
        <dbReference type="Proteomes" id="UP000267049"/>
    </source>
</evidence>
<evidence type="ECO:0000256" key="9">
    <source>
        <dbReference type="ARBA" id="ARBA00022692"/>
    </source>
</evidence>
<keyword evidence="9" id="KW-0812">Transmembrane</keyword>
<comment type="caution">
    <text evidence="21">The sequence shown here is derived from an EMBL/GenBank/DDBJ whole genome shotgun (WGS) entry which is preliminary data.</text>
</comment>
<dbReference type="PANTHER" id="PTHR40457">
    <property type="entry name" value="PHOSPHOLIPASE A1"/>
    <property type="match status" value="1"/>
</dbReference>
<feature type="binding site" description="in dimeric form" evidence="19">
    <location>
        <position position="224"/>
    </location>
    <ligand>
        <name>Ca(2+)</name>
        <dbReference type="ChEBI" id="CHEBI:29108"/>
        <label>1</label>
    </ligand>
</feature>
<dbReference type="RefSeq" id="WP_123088304.1">
    <property type="nucleotide sequence ID" value="NZ_RIBS01000005.1"/>
</dbReference>
<dbReference type="Proteomes" id="UP000267049">
    <property type="component" value="Unassembled WGS sequence"/>
</dbReference>
<proteinExistence type="inferred from homology"/>
<dbReference type="EMBL" id="RIBS01000005">
    <property type="protein sequence ID" value="RNF83172.1"/>
    <property type="molecule type" value="Genomic_DNA"/>
</dbReference>
<evidence type="ECO:0000256" key="2">
    <source>
        <dbReference type="ARBA" id="ARBA00001604"/>
    </source>
</evidence>
<keyword evidence="14 20" id="KW-0442">Lipid degradation</keyword>
<dbReference type="GO" id="GO:0016042">
    <property type="term" value="P:lipid catabolic process"/>
    <property type="evidence" value="ECO:0007669"/>
    <property type="project" value="UniProtKB-KW"/>
</dbReference>
<evidence type="ECO:0000256" key="1">
    <source>
        <dbReference type="ARBA" id="ARBA00000111"/>
    </source>
</evidence>
<comment type="similarity">
    <text evidence="3 20">Belongs to the phospholipase A1 family.</text>
</comment>
<protein>
    <recommendedName>
        <fullName evidence="7 20">Phospholipase A1</fullName>
        <ecNumber evidence="5 20">3.1.1.32</ecNumber>
        <ecNumber evidence="6 20">3.1.1.4</ecNumber>
    </recommendedName>
    <alternativeName>
        <fullName evidence="20">Phosphatidylcholine 1-acylhydrolase</fullName>
    </alternativeName>
</protein>
<comment type="subunit">
    <text evidence="4 20">Homodimer; dimerization is reversible, and the dimeric form is the active one.</text>
</comment>
<gene>
    <name evidence="21" type="ORF">EER27_11715</name>
</gene>
<comment type="catalytic activity">
    <reaction evidence="2 20">
        <text>a 1,2-diacyl-sn-glycero-3-phosphocholine + H2O = a 1-acyl-sn-glycero-3-phosphocholine + a fatty acid + H(+)</text>
        <dbReference type="Rhea" id="RHEA:15801"/>
        <dbReference type="ChEBI" id="CHEBI:15377"/>
        <dbReference type="ChEBI" id="CHEBI:15378"/>
        <dbReference type="ChEBI" id="CHEBI:28868"/>
        <dbReference type="ChEBI" id="CHEBI:57643"/>
        <dbReference type="ChEBI" id="CHEBI:58168"/>
        <dbReference type="EC" id="3.1.1.4"/>
    </reaction>
</comment>
<feature type="binding site" description="in dimeric form" evidence="19">
    <location>
        <position position="270"/>
    </location>
    <ligand>
        <name>Ca(2+)</name>
        <dbReference type="ChEBI" id="CHEBI:29108"/>
        <label>1</label>
    </ligand>
</feature>
<dbReference type="EC" id="3.1.1.4" evidence="6 20"/>
<keyword evidence="15 20" id="KW-0443">Lipid metabolism</keyword>
<dbReference type="SUPFAM" id="SSF56931">
    <property type="entry name" value="Outer membrane phospholipase A (OMPLA)"/>
    <property type="match status" value="1"/>
</dbReference>
<sequence>MTNTATPRLRPAPLAAALAGALAGAAFPAIAQQAPATPEACTAIESNAERLACYDAALGRDASNPQVADDIAQDAAAAKHDIAQYQRLERDALPPAERAQRVVSDLFRSEGPAVFDEQIANAGKGGMLDSRWELARDSKLGVFNLRAYKPVYLLPAFWSSHPNEHPASSNPDVPADSQTLSDVETKYQLSFKTKAVENLFGDNGDVWMGYTQSSRWQVYNAENSRPFRETNYEPEVLLVLRNNYSIAGWKGRMTAIGINHQSNGRADPLSRSWNRVMLNIGLDRKDWALTLRPWWRISDGAEDENPNIEDYVGRGDVTLVHRRGGHEFALMARHSLRAGDDSRGAVQFDWGFPLNSTLRGHLQVFDGYGESLIDYNHRATYIGLGISLLEWY</sequence>
<keyword evidence="17 20" id="KW-0998">Cell outer membrane</keyword>
<dbReference type="InterPro" id="IPR036541">
    <property type="entry name" value="PLipase_A1_sf"/>
</dbReference>
<evidence type="ECO:0000256" key="17">
    <source>
        <dbReference type="ARBA" id="ARBA00023237"/>
    </source>
</evidence>
<keyword evidence="13 19" id="KW-0106">Calcium</keyword>
<evidence type="ECO:0000256" key="14">
    <source>
        <dbReference type="ARBA" id="ARBA00022963"/>
    </source>
</evidence>
<evidence type="ECO:0000256" key="15">
    <source>
        <dbReference type="ARBA" id="ARBA00023098"/>
    </source>
</evidence>
<comment type="function">
    <text evidence="20">Hydrolysis of phosphatidylcholine with phospholipase A2 (EC 3.1.1.4) and phospholipase A1 (EC 3.1.1.32) activities.</text>
</comment>
<feature type="binding site" description="in dimeric form" evidence="19">
    <location>
        <position position="265"/>
    </location>
    <ligand>
        <name>Ca(2+)</name>
        <dbReference type="ChEBI" id="CHEBI:29108"/>
        <label>1</label>
    </ligand>
</feature>
<evidence type="ECO:0000256" key="12">
    <source>
        <dbReference type="ARBA" id="ARBA00022801"/>
    </source>
</evidence>
<evidence type="ECO:0000256" key="3">
    <source>
        <dbReference type="ARBA" id="ARBA00010525"/>
    </source>
</evidence>
<evidence type="ECO:0000256" key="11">
    <source>
        <dbReference type="ARBA" id="ARBA00022729"/>
    </source>
</evidence>
<evidence type="ECO:0000256" key="10">
    <source>
        <dbReference type="ARBA" id="ARBA00022723"/>
    </source>
</evidence>
<dbReference type="EC" id="3.1.1.32" evidence="5 20"/>
<keyword evidence="22" id="KW-1185">Reference proteome</keyword>
<name>A0A3M8SWU6_9GAMM</name>
<dbReference type="PRINTS" id="PR01486">
    <property type="entry name" value="PHPHLIPASEA1"/>
</dbReference>